<evidence type="ECO:0000313" key="3">
    <source>
        <dbReference type="EMBL" id="PKI55384.1"/>
    </source>
</evidence>
<sequence>MRGWRRQSMTMILLPRSSALTEDPSDHENEGRQSTIPTPPPRLLTPIEDFGDLGGGIGVADWLPLPLWPSRSHLSSQSIRGIGPPIGYFNATTDVTGTHRGRWRPQWYGRDRRLATLVP</sequence>
<evidence type="ECO:0000256" key="2">
    <source>
        <dbReference type="SAM" id="SignalP"/>
    </source>
</evidence>
<feature type="chain" id="PRO_5014132007" evidence="2">
    <location>
        <begin position="20"/>
        <end position="119"/>
    </location>
</feature>
<name>A0A2I0JGK3_PUNGR</name>
<reference evidence="3 4" key="1">
    <citation type="submission" date="2017-11" db="EMBL/GenBank/DDBJ databases">
        <title>De-novo sequencing of pomegranate (Punica granatum L.) genome.</title>
        <authorList>
            <person name="Akparov Z."/>
            <person name="Amiraslanov A."/>
            <person name="Hajiyeva S."/>
            <person name="Abbasov M."/>
            <person name="Kaur K."/>
            <person name="Hamwieh A."/>
            <person name="Solovyev V."/>
            <person name="Salamov A."/>
            <person name="Braich B."/>
            <person name="Kosarev P."/>
            <person name="Mahmoud A."/>
            <person name="Hajiyev E."/>
            <person name="Babayeva S."/>
            <person name="Izzatullayeva V."/>
            <person name="Mammadov A."/>
            <person name="Mammadov A."/>
            <person name="Sharifova S."/>
            <person name="Ojaghi J."/>
            <person name="Eynullazada K."/>
            <person name="Bayramov B."/>
            <person name="Abdulazimova A."/>
            <person name="Shahmuradov I."/>
        </authorList>
    </citation>
    <scope>NUCLEOTIDE SEQUENCE [LARGE SCALE GENOMIC DNA]</scope>
    <source>
        <strain evidence="4">cv. AG2017</strain>
        <tissue evidence="3">Leaf</tissue>
    </source>
</reference>
<feature type="signal peptide" evidence="2">
    <location>
        <begin position="1"/>
        <end position="19"/>
    </location>
</feature>
<evidence type="ECO:0000313" key="4">
    <source>
        <dbReference type="Proteomes" id="UP000233551"/>
    </source>
</evidence>
<accession>A0A2I0JGK3</accession>
<organism evidence="3 4">
    <name type="scientific">Punica granatum</name>
    <name type="common">Pomegranate</name>
    <dbReference type="NCBI Taxonomy" id="22663"/>
    <lineage>
        <taxon>Eukaryota</taxon>
        <taxon>Viridiplantae</taxon>
        <taxon>Streptophyta</taxon>
        <taxon>Embryophyta</taxon>
        <taxon>Tracheophyta</taxon>
        <taxon>Spermatophyta</taxon>
        <taxon>Magnoliopsida</taxon>
        <taxon>eudicotyledons</taxon>
        <taxon>Gunneridae</taxon>
        <taxon>Pentapetalae</taxon>
        <taxon>rosids</taxon>
        <taxon>malvids</taxon>
        <taxon>Myrtales</taxon>
        <taxon>Lythraceae</taxon>
        <taxon>Punica</taxon>
    </lineage>
</organism>
<protein>
    <submittedName>
        <fullName evidence="3">Uncharacterized protein</fullName>
    </submittedName>
</protein>
<feature type="region of interest" description="Disordered" evidence="1">
    <location>
        <begin position="14"/>
        <end position="43"/>
    </location>
</feature>
<dbReference type="AlphaFoldDB" id="A0A2I0JGK3"/>
<comment type="caution">
    <text evidence="3">The sequence shown here is derived from an EMBL/GenBank/DDBJ whole genome shotgun (WGS) entry which is preliminary data.</text>
</comment>
<dbReference type="EMBL" id="PGOL01001705">
    <property type="protein sequence ID" value="PKI55384.1"/>
    <property type="molecule type" value="Genomic_DNA"/>
</dbReference>
<evidence type="ECO:0000256" key="1">
    <source>
        <dbReference type="SAM" id="MobiDB-lite"/>
    </source>
</evidence>
<keyword evidence="2" id="KW-0732">Signal</keyword>
<proteinExistence type="predicted"/>
<gene>
    <name evidence="3" type="ORF">CRG98_024235</name>
</gene>
<keyword evidence="4" id="KW-1185">Reference proteome</keyword>
<dbReference type="Proteomes" id="UP000233551">
    <property type="component" value="Unassembled WGS sequence"/>
</dbReference>